<dbReference type="Proteomes" id="UP001243623">
    <property type="component" value="Chromosome"/>
</dbReference>
<protein>
    <submittedName>
        <fullName evidence="3">DUF3084 domain-containing protein</fullName>
    </submittedName>
</protein>
<evidence type="ECO:0000256" key="1">
    <source>
        <dbReference type="SAM" id="Coils"/>
    </source>
</evidence>
<evidence type="ECO:0000313" key="4">
    <source>
        <dbReference type="Proteomes" id="UP001243623"/>
    </source>
</evidence>
<evidence type="ECO:0000256" key="2">
    <source>
        <dbReference type="SAM" id="Phobius"/>
    </source>
</evidence>
<dbReference type="AlphaFoldDB" id="A0A9Y2AJW9"/>
<feature type="coiled-coil region" evidence="1">
    <location>
        <begin position="77"/>
        <end position="160"/>
    </location>
</feature>
<proteinExistence type="predicted"/>
<gene>
    <name evidence="3" type="ORF">P3F81_01630</name>
</gene>
<keyword evidence="4" id="KW-1185">Reference proteome</keyword>
<name>A0A9Y2AJW9_9FIRM</name>
<accession>A0A9Y2AJW9</accession>
<keyword evidence="2" id="KW-1133">Transmembrane helix</keyword>
<dbReference type="InterPro" id="IPR021435">
    <property type="entry name" value="DUF3084"/>
</dbReference>
<feature type="transmembrane region" description="Helical" evidence="2">
    <location>
        <begin position="42"/>
        <end position="65"/>
    </location>
</feature>
<dbReference type="RefSeq" id="WP_147666960.1">
    <property type="nucleotide sequence ID" value="NZ_CP120678.1"/>
</dbReference>
<organism evidence="3 4">
    <name type="scientific">Selenobaculum gibii</name>
    <dbReference type="NCBI Taxonomy" id="3054208"/>
    <lineage>
        <taxon>Bacteria</taxon>
        <taxon>Bacillati</taxon>
        <taxon>Bacillota</taxon>
        <taxon>Negativicutes</taxon>
        <taxon>Selenomonadales</taxon>
        <taxon>Selenomonadaceae</taxon>
        <taxon>Selenobaculum</taxon>
    </lineage>
</organism>
<evidence type="ECO:0000313" key="3">
    <source>
        <dbReference type="EMBL" id="WIW71053.1"/>
    </source>
</evidence>
<keyword evidence="2" id="KW-0472">Membrane</keyword>
<keyword evidence="1" id="KW-0175">Coiled coil</keyword>
<dbReference type="EMBL" id="CP120678">
    <property type="protein sequence ID" value="WIW71053.1"/>
    <property type="molecule type" value="Genomic_DNA"/>
</dbReference>
<dbReference type="Pfam" id="PF11283">
    <property type="entry name" value="DUF3084"/>
    <property type="match status" value="1"/>
</dbReference>
<sequence>MYGIVLVVILIVMGGAIAYIGDKLGSKVGKRKLSIFGLRPKHTSIIVTIITGILITSSTLAVLAMTSENVRVALFGMEALNKQIRETEFNLNTIQAELDNANQQRQKTVAELEKVTAAYEKANQDIAQSQEQIRALEVTKNTLEEAKTALDAKVATLTEEQSVREADIERLNILTEKLNKGILFVREGQIIFRAGEVITNVVVPYIDNEDKRMHMLSDIVYQANKQILERLAIKEDIEVLWLSQAEFNEATRQLSSLGQKEAVVRIIAAGNIVYGEPVRVQIKLYPNHRIYNQNDFVYSEVVSVEKGDNAEQVVLDFLADVNEKAIAKGILPDPIRRTVGSMTGSQFYDIVNNIENLNGKIEISAYAGDDVNAAGPLRLNVYVKTLN</sequence>
<dbReference type="KEGG" id="sgbi:P3F81_01630"/>
<reference evidence="3" key="1">
    <citation type="submission" date="2023-03" db="EMBL/GenBank/DDBJ databases">
        <title>Selenobaculum gbiensis gen. nov. sp. nov., a new bacterium isolated from the gut microbiota of IBD patient.</title>
        <authorList>
            <person name="Yeo S."/>
            <person name="Park H."/>
            <person name="Huh C.S."/>
        </authorList>
    </citation>
    <scope>NUCLEOTIDE SEQUENCE</scope>
    <source>
        <strain evidence="3">ICN-92133</strain>
    </source>
</reference>
<keyword evidence="2" id="KW-0812">Transmembrane</keyword>